<gene>
    <name evidence="7" type="ORF">JYZ213_LOCUS27221</name>
    <name evidence="8" type="ORF">OXD698_LOCUS5866</name>
</gene>
<reference evidence="7" key="1">
    <citation type="submission" date="2021-02" db="EMBL/GenBank/DDBJ databases">
        <authorList>
            <person name="Nowell W R."/>
        </authorList>
    </citation>
    <scope>NUCLEOTIDE SEQUENCE</scope>
</reference>
<dbReference type="PANTHER" id="PTHR46641:SF18">
    <property type="entry name" value="G-PROTEIN COUPLED RECEPTORS FAMILY 1 PROFILE DOMAIN-CONTAINING PROTEIN"/>
    <property type="match status" value="1"/>
</dbReference>
<dbReference type="AlphaFoldDB" id="A0A814WTR6"/>
<evidence type="ECO:0000256" key="1">
    <source>
        <dbReference type="ARBA" id="ARBA00004370"/>
    </source>
</evidence>
<dbReference type="PANTHER" id="PTHR46641">
    <property type="entry name" value="FMRFAMIDE RECEPTOR-RELATED"/>
    <property type="match status" value="1"/>
</dbReference>
<keyword evidence="2 5" id="KW-0812">Transmembrane</keyword>
<feature type="transmembrane region" description="Helical" evidence="5">
    <location>
        <begin position="44"/>
        <end position="65"/>
    </location>
</feature>
<evidence type="ECO:0000313" key="8">
    <source>
        <dbReference type="EMBL" id="CAF3590118.1"/>
    </source>
</evidence>
<dbReference type="InterPro" id="IPR052954">
    <property type="entry name" value="GPCR-Ligand_Int"/>
</dbReference>
<keyword evidence="4 5" id="KW-0472">Membrane</keyword>
<dbReference type="GO" id="GO:0016020">
    <property type="term" value="C:membrane"/>
    <property type="evidence" value="ECO:0007669"/>
    <property type="project" value="UniProtKB-SubCell"/>
</dbReference>
<protein>
    <recommendedName>
        <fullName evidence="6">G-protein coupled receptors family 1 profile domain-containing protein</fullName>
    </recommendedName>
</protein>
<keyword evidence="3 5" id="KW-1133">Transmembrane helix</keyword>
<organism evidence="7 9">
    <name type="scientific">Adineta steineri</name>
    <dbReference type="NCBI Taxonomy" id="433720"/>
    <lineage>
        <taxon>Eukaryota</taxon>
        <taxon>Metazoa</taxon>
        <taxon>Spiralia</taxon>
        <taxon>Gnathifera</taxon>
        <taxon>Rotifera</taxon>
        <taxon>Eurotatoria</taxon>
        <taxon>Bdelloidea</taxon>
        <taxon>Adinetida</taxon>
        <taxon>Adinetidae</taxon>
        <taxon>Adineta</taxon>
    </lineage>
</organism>
<feature type="transmembrane region" description="Helical" evidence="5">
    <location>
        <begin position="127"/>
        <end position="145"/>
    </location>
</feature>
<dbReference type="Pfam" id="PF00001">
    <property type="entry name" value="7tm_1"/>
    <property type="match status" value="1"/>
</dbReference>
<feature type="transmembrane region" description="Helical" evidence="5">
    <location>
        <begin position="218"/>
        <end position="240"/>
    </location>
</feature>
<dbReference type="Proteomes" id="UP000663845">
    <property type="component" value="Unassembled WGS sequence"/>
</dbReference>
<dbReference type="PROSITE" id="PS50262">
    <property type="entry name" value="G_PROTEIN_RECEP_F1_2"/>
    <property type="match status" value="1"/>
</dbReference>
<dbReference type="EMBL" id="CAJOAZ010000246">
    <property type="protein sequence ID" value="CAF3590118.1"/>
    <property type="molecule type" value="Genomic_DNA"/>
</dbReference>
<dbReference type="GO" id="GO:0004930">
    <property type="term" value="F:G protein-coupled receptor activity"/>
    <property type="evidence" value="ECO:0007669"/>
    <property type="project" value="InterPro"/>
</dbReference>
<dbReference type="Proteomes" id="UP000663844">
    <property type="component" value="Unassembled WGS sequence"/>
</dbReference>
<evidence type="ECO:0000256" key="4">
    <source>
        <dbReference type="ARBA" id="ARBA00023136"/>
    </source>
</evidence>
<evidence type="ECO:0000313" key="7">
    <source>
        <dbReference type="EMBL" id="CAF1206672.1"/>
    </source>
</evidence>
<dbReference type="InterPro" id="IPR017452">
    <property type="entry name" value="GPCR_Rhodpsn_7TM"/>
</dbReference>
<comment type="subcellular location">
    <subcellularLocation>
        <location evidence="1">Membrane</location>
    </subcellularLocation>
</comment>
<dbReference type="InterPro" id="IPR000276">
    <property type="entry name" value="GPCR_Rhodpsn"/>
</dbReference>
<feature type="transmembrane region" description="Helical" evidence="5">
    <location>
        <begin position="260"/>
        <end position="286"/>
    </location>
</feature>
<evidence type="ECO:0000256" key="3">
    <source>
        <dbReference type="ARBA" id="ARBA00022989"/>
    </source>
</evidence>
<feature type="domain" description="G-protein coupled receptors family 1 profile" evidence="6">
    <location>
        <begin position="25"/>
        <end position="283"/>
    </location>
</feature>
<sequence>MSSATLTAIQNQINVYGNAFLMVMGNIGNVLIIMVFSQQHKSACSFYIMSAAVVNFIFLTINAYFQIFPFDYSAGTTGSIIFCKVSAYILNIFGQLAKTLLVFACIDRFLITSDRASFRAFSTIKRAKYLVFLSCIFWSVLPLHVPIMRTVVNGRCGASGIYSTIFALIFVCLYPSMTLIIFGSLAYYNLKKLQNRVHPLLQNTNNQNNTFQRRDRNLLIIVFSEVFTYIITSILYPVILLETTISQYVVLHKSAQYSQIESFILTIGYLLLFSNSAIPFYSYYIGSKSFQRDVKKLIISIYQKITKQLPSENVSTTNRILTQRDIHV</sequence>
<name>A0A814WTR6_9BILA</name>
<evidence type="ECO:0000313" key="9">
    <source>
        <dbReference type="Proteomes" id="UP000663845"/>
    </source>
</evidence>
<accession>A0A814WTR6</accession>
<dbReference type="EMBL" id="CAJNOG010000375">
    <property type="protein sequence ID" value="CAF1206672.1"/>
    <property type="molecule type" value="Genomic_DNA"/>
</dbReference>
<evidence type="ECO:0000259" key="6">
    <source>
        <dbReference type="PROSITE" id="PS50262"/>
    </source>
</evidence>
<feature type="transmembrane region" description="Helical" evidence="5">
    <location>
        <begin position="165"/>
        <end position="188"/>
    </location>
</feature>
<comment type="caution">
    <text evidence="7">The sequence shown here is derived from an EMBL/GenBank/DDBJ whole genome shotgun (WGS) entry which is preliminary data.</text>
</comment>
<dbReference type="Gene3D" id="1.20.1070.10">
    <property type="entry name" value="Rhodopsin 7-helix transmembrane proteins"/>
    <property type="match status" value="1"/>
</dbReference>
<evidence type="ECO:0000256" key="5">
    <source>
        <dbReference type="SAM" id="Phobius"/>
    </source>
</evidence>
<feature type="transmembrane region" description="Helical" evidence="5">
    <location>
        <begin position="15"/>
        <end position="37"/>
    </location>
</feature>
<dbReference type="SUPFAM" id="SSF81321">
    <property type="entry name" value="Family A G protein-coupled receptor-like"/>
    <property type="match status" value="1"/>
</dbReference>
<evidence type="ECO:0000256" key="2">
    <source>
        <dbReference type="ARBA" id="ARBA00022692"/>
    </source>
</evidence>
<proteinExistence type="predicted"/>